<keyword evidence="4 6" id="KW-1133">Transmembrane helix</keyword>
<comment type="subcellular location">
    <subcellularLocation>
        <location evidence="1">Membrane</location>
        <topology evidence="1">Multi-pass membrane protein</topology>
    </subcellularLocation>
</comment>
<evidence type="ECO:0000256" key="1">
    <source>
        <dbReference type="ARBA" id="ARBA00004141"/>
    </source>
</evidence>
<accession>A0A9P6T7G5</accession>
<dbReference type="PANTHER" id="PTHR45649">
    <property type="entry name" value="AMINO-ACID PERMEASE BAT1"/>
    <property type="match status" value="1"/>
</dbReference>
<feature type="transmembrane region" description="Helical" evidence="6">
    <location>
        <begin position="465"/>
        <end position="485"/>
    </location>
</feature>
<evidence type="ECO:0000256" key="4">
    <source>
        <dbReference type="ARBA" id="ARBA00022989"/>
    </source>
</evidence>
<feature type="transmembrane region" description="Helical" evidence="6">
    <location>
        <begin position="313"/>
        <end position="337"/>
    </location>
</feature>
<proteinExistence type="predicted"/>
<feature type="transmembrane region" description="Helical" evidence="6">
    <location>
        <begin position="181"/>
        <end position="203"/>
    </location>
</feature>
<feature type="transmembrane region" description="Helical" evidence="6">
    <location>
        <begin position="368"/>
        <end position="384"/>
    </location>
</feature>
<feature type="transmembrane region" description="Helical" evidence="6">
    <location>
        <begin position="391"/>
        <end position="414"/>
    </location>
</feature>
<dbReference type="GO" id="GO:0022857">
    <property type="term" value="F:transmembrane transporter activity"/>
    <property type="evidence" value="ECO:0007669"/>
    <property type="project" value="InterPro"/>
</dbReference>
<dbReference type="AlphaFoldDB" id="A0A9P6T7G5"/>
<reference evidence="7" key="1">
    <citation type="submission" date="2013-11" db="EMBL/GenBank/DDBJ databases">
        <title>Genome sequence of the fusiform rust pathogen reveals effectors for host alternation and coevolution with pine.</title>
        <authorList>
            <consortium name="DOE Joint Genome Institute"/>
            <person name="Smith K."/>
            <person name="Pendleton A."/>
            <person name="Kubisiak T."/>
            <person name="Anderson C."/>
            <person name="Salamov A."/>
            <person name="Aerts A."/>
            <person name="Riley R."/>
            <person name="Clum A."/>
            <person name="Lindquist E."/>
            <person name="Ence D."/>
            <person name="Campbell M."/>
            <person name="Kronenberg Z."/>
            <person name="Feau N."/>
            <person name="Dhillon B."/>
            <person name="Hamelin R."/>
            <person name="Burleigh J."/>
            <person name="Smith J."/>
            <person name="Yandell M."/>
            <person name="Nelson C."/>
            <person name="Grigoriev I."/>
            <person name="Davis J."/>
        </authorList>
    </citation>
    <scope>NUCLEOTIDE SEQUENCE</scope>
    <source>
        <strain evidence="7">G11</strain>
    </source>
</reference>
<keyword evidence="8" id="KW-1185">Reference proteome</keyword>
<evidence type="ECO:0000313" key="8">
    <source>
        <dbReference type="Proteomes" id="UP000886653"/>
    </source>
</evidence>
<feature type="transmembrane region" description="Helical" evidence="6">
    <location>
        <begin position="32"/>
        <end position="54"/>
    </location>
</feature>
<keyword evidence="3 6" id="KW-0812">Transmembrane</keyword>
<dbReference type="Proteomes" id="UP000886653">
    <property type="component" value="Unassembled WGS sequence"/>
</dbReference>
<dbReference type="PROSITE" id="PS00218">
    <property type="entry name" value="AMINO_ACID_PERMEASE_1"/>
    <property type="match status" value="1"/>
</dbReference>
<dbReference type="InterPro" id="IPR002293">
    <property type="entry name" value="AA/rel_permease1"/>
</dbReference>
<dbReference type="Pfam" id="PF13520">
    <property type="entry name" value="AA_permease_2"/>
    <property type="match status" value="1"/>
</dbReference>
<comment type="caution">
    <text evidence="7">The sequence shown here is derived from an EMBL/GenBank/DDBJ whole genome shotgun (WGS) entry which is preliminary data.</text>
</comment>
<feature type="transmembrane region" description="Helical" evidence="6">
    <location>
        <begin position="269"/>
        <end position="292"/>
    </location>
</feature>
<sequence length="516" mass="55411">MEANEETATIINDEAILAGIGYKQELQRSWGLLQSFGVSFSIISVISGITTLFGTGLNVGGPAVMVWGWIVVSVMTTLVALGMAEIVSAIPTSGGPYFWSAVLTPRRYSGFAAWLTGWFNIGGQIAVTTGIDYSCANLISSTAAAVHSSYVSTPRNIIGIYTGLLISHGLCNTFGVRILGILNYFSVILHSLGVGALAIAVVAKARTHQSANFVFERFNDGTGGWSERASPAYVAVCGILFTQYTITGFDASAHMAEETSNASVSVPLGVLTSVIASSIFGFGVLLAFLFSIQDFQSTLTSPQPVLQIMIDVFGLKGAQVAITLIVLCVWHCGLFSLTSNSRMLYAFARDRGLPSRTFGVVHEKLKCPVQTVWLSVVLAFLLGLSSFGSQVALAAATSIATIGLYISYGLPIFFSVLNEKNFTKGPFYLGRFSLPVRIVACVWVGFITIVFCLPTQNPVTSKTLNFTPVVVGIIAIWAVVSWYLWAHRFFSGPVAFIDDPEPKQINETNDNDVTEI</sequence>
<protein>
    <recommendedName>
        <fullName evidence="9">Amino acid transporter</fullName>
    </recommendedName>
</protein>
<dbReference type="PIRSF" id="PIRSF006060">
    <property type="entry name" value="AA_transporter"/>
    <property type="match status" value="1"/>
</dbReference>
<evidence type="ECO:0000256" key="3">
    <source>
        <dbReference type="ARBA" id="ARBA00022692"/>
    </source>
</evidence>
<name>A0A9P6T7G5_9BASI</name>
<feature type="transmembrane region" description="Helical" evidence="6">
    <location>
        <begin position="157"/>
        <end position="175"/>
    </location>
</feature>
<evidence type="ECO:0000256" key="5">
    <source>
        <dbReference type="ARBA" id="ARBA00023136"/>
    </source>
</evidence>
<evidence type="ECO:0000256" key="2">
    <source>
        <dbReference type="ARBA" id="ARBA00022448"/>
    </source>
</evidence>
<dbReference type="PANTHER" id="PTHR45649:SF26">
    <property type="entry name" value="OS04G0435100 PROTEIN"/>
    <property type="match status" value="1"/>
</dbReference>
<dbReference type="GO" id="GO:0016020">
    <property type="term" value="C:membrane"/>
    <property type="evidence" value="ECO:0007669"/>
    <property type="project" value="UniProtKB-SubCell"/>
</dbReference>
<feature type="transmembrane region" description="Helical" evidence="6">
    <location>
        <begin position="66"/>
        <end position="90"/>
    </location>
</feature>
<dbReference type="GO" id="GO:0006865">
    <property type="term" value="P:amino acid transport"/>
    <property type="evidence" value="ECO:0007669"/>
    <property type="project" value="InterPro"/>
</dbReference>
<dbReference type="Gene3D" id="1.20.1740.10">
    <property type="entry name" value="Amino acid/polyamine transporter I"/>
    <property type="match status" value="1"/>
</dbReference>
<evidence type="ECO:0008006" key="9">
    <source>
        <dbReference type="Google" id="ProtNLM"/>
    </source>
</evidence>
<keyword evidence="2" id="KW-0813">Transport</keyword>
<dbReference type="OrthoDB" id="3257095at2759"/>
<evidence type="ECO:0000256" key="6">
    <source>
        <dbReference type="SAM" id="Phobius"/>
    </source>
</evidence>
<dbReference type="EMBL" id="MU167445">
    <property type="protein sequence ID" value="KAG0140423.1"/>
    <property type="molecule type" value="Genomic_DNA"/>
</dbReference>
<gene>
    <name evidence="7" type="ORF">CROQUDRAFT_665184</name>
</gene>
<evidence type="ECO:0000313" key="7">
    <source>
        <dbReference type="EMBL" id="KAG0140423.1"/>
    </source>
</evidence>
<organism evidence="7 8">
    <name type="scientific">Cronartium quercuum f. sp. fusiforme G11</name>
    <dbReference type="NCBI Taxonomy" id="708437"/>
    <lineage>
        <taxon>Eukaryota</taxon>
        <taxon>Fungi</taxon>
        <taxon>Dikarya</taxon>
        <taxon>Basidiomycota</taxon>
        <taxon>Pucciniomycotina</taxon>
        <taxon>Pucciniomycetes</taxon>
        <taxon>Pucciniales</taxon>
        <taxon>Coleosporiaceae</taxon>
        <taxon>Cronartium</taxon>
    </lineage>
</organism>
<dbReference type="InterPro" id="IPR004840">
    <property type="entry name" value="Amino_acid_permease_CS"/>
</dbReference>
<keyword evidence="5 6" id="KW-0472">Membrane</keyword>
<feature type="transmembrane region" description="Helical" evidence="6">
    <location>
        <begin position="434"/>
        <end position="453"/>
    </location>
</feature>